<feature type="transmembrane region" description="Helical" evidence="1">
    <location>
        <begin position="123"/>
        <end position="144"/>
    </location>
</feature>
<dbReference type="AlphaFoldDB" id="A0A5B7FFJ7"/>
<keyword evidence="3" id="KW-1185">Reference proteome</keyword>
<accession>A0A5B7FFJ7</accession>
<evidence type="ECO:0000313" key="2">
    <source>
        <dbReference type="EMBL" id="MPC46041.1"/>
    </source>
</evidence>
<keyword evidence="1" id="KW-0472">Membrane</keyword>
<reference evidence="2 3" key="1">
    <citation type="submission" date="2019-05" db="EMBL/GenBank/DDBJ databases">
        <title>Another draft genome of Portunus trituberculatus and its Hox gene families provides insights of decapod evolution.</title>
        <authorList>
            <person name="Jeong J.-H."/>
            <person name="Song I."/>
            <person name="Kim S."/>
            <person name="Choi T."/>
            <person name="Kim D."/>
            <person name="Ryu S."/>
            <person name="Kim W."/>
        </authorList>
    </citation>
    <scope>NUCLEOTIDE SEQUENCE [LARGE SCALE GENOMIC DNA]</scope>
    <source>
        <tissue evidence="2">Muscle</tissue>
    </source>
</reference>
<sequence>MRLRKGDGAFVHDLRSVSLVLGSYEGHSVTDWLLQGSGLGRGDWIKDSPSLNSPPPDMNRTHKALLTQVDFYSLVLVCLPAVAAAAAAAAAAANTGGSVTFLLRVSAVSTQRPESLCAFNGGLTLSLSSFVSSALLVLLLHLTYESLHNFIRGNDPLGGPGLGGQLSRDTTALRRRARQTATTRQAPDIALPSSSSTADCLIPATDAELLLEGREGPVLCNWRLLKGGVWLVSEGLLRERRTRRRLLRESARQCTFMTQESLNCFLKRLSV</sequence>
<proteinExistence type="predicted"/>
<keyword evidence="1" id="KW-1133">Transmembrane helix</keyword>
<feature type="transmembrane region" description="Helical" evidence="1">
    <location>
        <begin position="71"/>
        <end position="93"/>
    </location>
</feature>
<gene>
    <name evidence="2" type="ORF">E2C01_039750</name>
</gene>
<comment type="caution">
    <text evidence="2">The sequence shown here is derived from an EMBL/GenBank/DDBJ whole genome shotgun (WGS) entry which is preliminary data.</text>
</comment>
<evidence type="ECO:0000313" key="3">
    <source>
        <dbReference type="Proteomes" id="UP000324222"/>
    </source>
</evidence>
<dbReference type="EMBL" id="VSRR010007017">
    <property type="protein sequence ID" value="MPC46041.1"/>
    <property type="molecule type" value="Genomic_DNA"/>
</dbReference>
<protein>
    <submittedName>
        <fullName evidence="2">Uncharacterized protein</fullName>
    </submittedName>
</protein>
<dbReference type="Proteomes" id="UP000324222">
    <property type="component" value="Unassembled WGS sequence"/>
</dbReference>
<evidence type="ECO:0000256" key="1">
    <source>
        <dbReference type="SAM" id="Phobius"/>
    </source>
</evidence>
<organism evidence="2 3">
    <name type="scientific">Portunus trituberculatus</name>
    <name type="common">Swimming crab</name>
    <name type="synonym">Neptunus trituberculatus</name>
    <dbReference type="NCBI Taxonomy" id="210409"/>
    <lineage>
        <taxon>Eukaryota</taxon>
        <taxon>Metazoa</taxon>
        <taxon>Ecdysozoa</taxon>
        <taxon>Arthropoda</taxon>
        <taxon>Crustacea</taxon>
        <taxon>Multicrustacea</taxon>
        <taxon>Malacostraca</taxon>
        <taxon>Eumalacostraca</taxon>
        <taxon>Eucarida</taxon>
        <taxon>Decapoda</taxon>
        <taxon>Pleocyemata</taxon>
        <taxon>Brachyura</taxon>
        <taxon>Eubrachyura</taxon>
        <taxon>Portunoidea</taxon>
        <taxon>Portunidae</taxon>
        <taxon>Portuninae</taxon>
        <taxon>Portunus</taxon>
    </lineage>
</organism>
<name>A0A5B7FFJ7_PORTR</name>
<keyword evidence="1" id="KW-0812">Transmembrane</keyword>